<proteinExistence type="inferred from homology"/>
<dbReference type="InterPro" id="IPR029044">
    <property type="entry name" value="Nucleotide-diphossugar_trans"/>
</dbReference>
<feature type="domain" description="Glycosyltransferase 2-like" evidence="5">
    <location>
        <begin position="1"/>
        <end position="115"/>
    </location>
</feature>
<dbReference type="SUPFAM" id="SSF53448">
    <property type="entry name" value="Nucleotide-diphospho-sugar transferases"/>
    <property type="match status" value="1"/>
</dbReference>
<dbReference type="RefSeq" id="WP_207341524.1">
    <property type="nucleotide sequence ID" value="NZ_CP074405.1"/>
</dbReference>
<dbReference type="EMBL" id="CP074405">
    <property type="protein sequence ID" value="QVI63203.1"/>
    <property type="molecule type" value="Genomic_DNA"/>
</dbReference>
<evidence type="ECO:0000256" key="2">
    <source>
        <dbReference type="ARBA" id="ARBA00006739"/>
    </source>
</evidence>
<evidence type="ECO:0000256" key="3">
    <source>
        <dbReference type="ARBA" id="ARBA00022676"/>
    </source>
</evidence>
<keyword evidence="7" id="KW-1185">Reference proteome</keyword>
<dbReference type="CDD" id="cd00761">
    <property type="entry name" value="Glyco_tranf_GTA_type"/>
    <property type="match status" value="1"/>
</dbReference>
<dbReference type="Pfam" id="PF00535">
    <property type="entry name" value="Glycos_transf_2"/>
    <property type="match status" value="1"/>
</dbReference>
<dbReference type="PANTHER" id="PTHR43179">
    <property type="entry name" value="RHAMNOSYLTRANSFERASE WBBL"/>
    <property type="match status" value="1"/>
</dbReference>
<gene>
    <name evidence="6" type="ORF">KG103_04695</name>
</gene>
<comment type="pathway">
    <text evidence="1">Cell wall biogenesis; cell wall polysaccharide biosynthesis.</text>
</comment>
<evidence type="ECO:0000313" key="7">
    <source>
        <dbReference type="Proteomes" id="UP000677804"/>
    </source>
</evidence>
<dbReference type="PANTHER" id="PTHR43179:SF12">
    <property type="entry name" value="GALACTOFURANOSYLTRANSFERASE GLFT2"/>
    <property type="match status" value="1"/>
</dbReference>
<keyword evidence="4" id="KW-0808">Transferase</keyword>
<dbReference type="InterPro" id="IPR001173">
    <property type="entry name" value="Glyco_trans_2-like"/>
</dbReference>
<comment type="similarity">
    <text evidence="2">Belongs to the glycosyltransferase 2 family.</text>
</comment>
<evidence type="ECO:0000313" key="6">
    <source>
        <dbReference type="EMBL" id="QVI63203.1"/>
    </source>
</evidence>
<evidence type="ECO:0000256" key="4">
    <source>
        <dbReference type="ARBA" id="ARBA00022679"/>
    </source>
</evidence>
<organism evidence="6 7">
    <name type="scientific">Cellulomonas wangleii</name>
    <dbReference type="NCBI Taxonomy" id="2816956"/>
    <lineage>
        <taxon>Bacteria</taxon>
        <taxon>Bacillati</taxon>
        <taxon>Actinomycetota</taxon>
        <taxon>Actinomycetes</taxon>
        <taxon>Micrococcales</taxon>
        <taxon>Cellulomonadaceae</taxon>
        <taxon>Cellulomonas</taxon>
    </lineage>
</organism>
<evidence type="ECO:0000256" key="1">
    <source>
        <dbReference type="ARBA" id="ARBA00004776"/>
    </source>
</evidence>
<name>A0ABX8D6Y9_9CELL</name>
<sequence length="307" mass="32055">MPTLHRPVTLDAALRAVRAEAVRCAADRGVDVDLLVVDNDPAGSAGTVARAHGARHVTEPVPGLSAVRNRALDEAAAHDLLVFLDDDEVPEPGWLVALLDTHRATGAAAVAGPVRTLLPPGADDWVRASYVRPARVGGQRMAAAATNNLLLDLAAVRAAGVRFDPALGLTGGEDTQFTSDLVRAGGTIRWCAGARVVESVGPARLDRRWILRRAFRSGVTEAVVALRTAPTLPARGGRGVLLAAGGVARMLVGTGLHVVAHLRRSPGRSARAARMAARGAGHLAGLVGHRQEEYAHRHRLAPQGVGV</sequence>
<reference evidence="6 7" key="1">
    <citation type="submission" date="2021-05" db="EMBL/GenBank/DDBJ databases">
        <title>Novel species in genus Cellulomonas.</title>
        <authorList>
            <person name="Zhang G."/>
        </authorList>
    </citation>
    <scope>NUCLEOTIDE SEQUENCE [LARGE SCALE GENOMIC DNA]</scope>
    <source>
        <strain evidence="7">zg-ZUI222</strain>
    </source>
</reference>
<protein>
    <submittedName>
        <fullName evidence="6">Glycosyltransferase family 2 protein</fullName>
    </submittedName>
</protein>
<dbReference type="Gene3D" id="3.90.550.10">
    <property type="entry name" value="Spore Coat Polysaccharide Biosynthesis Protein SpsA, Chain A"/>
    <property type="match status" value="1"/>
</dbReference>
<keyword evidence="3" id="KW-0328">Glycosyltransferase</keyword>
<evidence type="ECO:0000259" key="5">
    <source>
        <dbReference type="Pfam" id="PF00535"/>
    </source>
</evidence>
<dbReference type="Proteomes" id="UP000677804">
    <property type="component" value="Chromosome"/>
</dbReference>
<accession>A0ABX8D6Y9</accession>